<keyword evidence="5 18" id="KW-0997">Cell inner membrane</keyword>
<dbReference type="InterPro" id="IPR035671">
    <property type="entry name" value="DsbD_gamma"/>
</dbReference>
<reference evidence="20 21" key="1">
    <citation type="submission" date="2016-10" db="EMBL/GenBank/DDBJ databases">
        <authorList>
            <person name="de Groot N.N."/>
        </authorList>
    </citation>
    <scope>NUCLEOTIDE SEQUENCE [LARGE SCALE GENOMIC DNA]</scope>
    <source>
        <strain evidence="20 21">Nm22</strain>
    </source>
</reference>
<dbReference type="Pfam" id="PF13899">
    <property type="entry name" value="Thioredoxin_7"/>
    <property type="match status" value="1"/>
</dbReference>
<dbReference type="HAMAP" id="MF_00399">
    <property type="entry name" value="DbsD"/>
    <property type="match status" value="1"/>
</dbReference>
<keyword evidence="8 18" id="KW-0201">Cytochrome c-type biogenesis</keyword>
<feature type="chain" id="PRO_5011801697" description="Thiol:disulfide interchange protein DsbD" evidence="18">
    <location>
        <begin position="23"/>
        <end position="652"/>
    </location>
</feature>
<dbReference type="SUPFAM" id="SSF74863">
    <property type="entry name" value="Thiol:disulfide interchange protein DsbD, N-terminal domain (DsbD-alpha)"/>
    <property type="match status" value="1"/>
</dbReference>
<dbReference type="STRING" id="917.SAMN05216326_11815"/>
<comment type="caution">
    <text evidence="18">Lacks conserved residue(s) required for the propagation of feature annotation.</text>
</comment>
<evidence type="ECO:0000256" key="11">
    <source>
        <dbReference type="ARBA" id="ARBA00023002"/>
    </source>
</evidence>
<evidence type="ECO:0000256" key="14">
    <source>
        <dbReference type="ARBA" id="ARBA00023157"/>
    </source>
</evidence>
<keyword evidence="13 18" id="KW-0472">Membrane</keyword>
<evidence type="ECO:0000256" key="16">
    <source>
        <dbReference type="ARBA" id="ARBA00047388"/>
    </source>
</evidence>
<dbReference type="GO" id="GO:0047134">
    <property type="term" value="F:protein-disulfide reductase [NAD(P)H] activity"/>
    <property type="evidence" value="ECO:0007669"/>
    <property type="project" value="UniProtKB-UniRule"/>
</dbReference>
<dbReference type="GO" id="GO:0005886">
    <property type="term" value="C:plasma membrane"/>
    <property type="evidence" value="ECO:0007669"/>
    <property type="project" value="UniProtKB-SubCell"/>
</dbReference>
<evidence type="ECO:0000256" key="12">
    <source>
        <dbReference type="ARBA" id="ARBA00023027"/>
    </source>
</evidence>
<organism evidence="20 21">
    <name type="scientific">Nitrosomonas marina</name>
    <dbReference type="NCBI Taxonomy" id="917"/>
    <lineage>
        <taxon>Bacteria</taxon>
        <taxon>Pseudomonadati</taxon>
        <taxon>Pseudomonadota</taxon>
        <taxon>Betaproteobacteria</taxon>
        <taxon>Nitrosomonadales</taxon>
        <taxon>Nitrosomonadaceae</taxon>
        <taxon>Nitrosomonas</taxon>
    </lineage>
</organism>
<sequence precursor="true">MYMRLLIILTVLICLVSPNAAAQENSSSFGSLFSKLQELGINLGQNNQQELLPPDEAFQMTLEVKDAKTLIANLAPAKNYYVYRDKIAFEPQSTNTQIEKVALPQGKMKEDLTFGHVEVYYEPIQAIITLKREAVSEQPLSLAATYQGCNDPVGVCYAPIKKEFDLTLPAMQAVNAVANAVSGPAAAAPFDPAAELFQMPSQSSSRSPVIETEAYKIDRMFETGNFWLILSGFFGIGLLLAFTPCVFPMFPILSGIIAQKGKHMTRRKGLTLALSYVLGMAITYAIVGVIAGLSGSMLSAALQSAWVLGTFALIFVLLSFSMFGFYELQLPGSLQSKLTEEAGHLRGGHLTSVFGMGALSALIVGPCVAAPLAGALLYISQTRDVVLGGSALFVMALGMGVPLLLLGASTGALLPKAGPWMESIKQFFGVLLLAVAIWLISPVINEVAHMLLWAALLIISAIYLHAIDPLPPRSSGLRKFLKGIGVIALLVGIALLIGVLSGSRDVLQPLSKFNIATSAVNSTAGDEYSDSHIPFQRVKTIAELDEQIRQASENNQYVMVDFYADWCISCKEMERFTLSDEKVKDRLKNVKLLQIDVTHGTPDDTALLQRFNLFGPPGILFIDQNGNEIPDIRVIGFLNKTDFLTVLNAVLI</sequence>
<keyword evidence="9 18" id="KW-0249">Electron transport</keyword>
<dbReference type="InterPro" id="IPR036929">
    <property type="entry name" value="DsbDN_sf"/>
</dbReference>
<feature type="disulfide bond" description="Redox-active" evidence="18">
    <location>
        <begin position="567"/>
        <end position="570"/>
    </location>
</feature>
<comment type="subcellular location">
    <subcellularLocation>
        <location evidence="1 18">Cell inner membrane</location>
        <topology evidence="1 18">Multi-pass membrane protein</topology>
    </subcellularLocation>
</comment>
<feature type="transmembrane region" description="Helical" evidence="18">
    <location>
        <begin position="226"/>
        <end position="258"/>
    </location>
</feature>
<keyword evidence="6 18" id="KW-0812">Transmembrane</keyword>
<evidence type="ECO:0000256" key="3">
    <source>
        <dbReference type="ARBA" id="ARBA00022448"/>
    </source>
</evidence>
<feature type="disulfide bond" description="Redox-active" evidence="18">
    <location>
        <begin position="245"/>
        <end position="367"/>
    </location>
</feature>
<feature type="transmembrane region" description="Helical" evidence="18">
    <location>
        <begin position="426"/>
        <end position="444"/>
    </location>
</feature>
<comment type="similarity">
    <text evidence="2 18">Belongs to the thioredoxin family. DsbD subfamily.</text>
</comment>
<accession>A0A1H8FZ98</accession>
<keyword evidence="11 18" id="KW-0560">Oxidoreductase</keyword>
<dbReference type="CDD" id="cd02953">
    <property type="entry name" value="DsbDgamma"/>
    <property type="match status" value="1"/>
</dbReference>
<dbReference type="Pfam" id="PF11412">
    <property type="entry name" value="DsbD_N"/>
    <property type="match status" value="1"/>
</dbReference>
<dbReference type="PANTHER" id="PTHR32234">
    <property type="entry name" value="THIOL:DISULFIDE INTERCHANGE PROTEIN DSBD"/>
    <property type="match status" value="1"/>
</dbReference>
<comment type="catalytic activity">
    <reaction evidence="16 18">
        <text>[protein]-dithiol + NAD(+) = [protein]-disulfide + NADH + H(+)</text>
        <dbReference type="Rhea" id="RHEA:18749"/>
        <dbReference type="Rhea" id="RHEA-COMP:10593"/>
        <dbReference type="Rhea" id="RHEA-COMP:10594"/>
        <dbReference type="ChEBI" id="CHEBI:15378"/>
        <dbReference type="ChEBI" id="CHEBI:29950"/>
        <dbReference type="ChEBI" id="CHEBI:50058"/>
        <dbReference type="ChEBI" id="CHEBI:57540"/>
        <dbReference type="ChEBI" id="CHEBI:57945"/>
        <dbReference type="EC" id="1.8.1.8"/>
    </reaction>
</comment>
<evidence type="ECO:0000256" key="7">
    <source>
        <dbReference type="ARBA" id="ARBA00022729"/>
    </source>
</evidence>
<keyword evidence="15 18" id="KW-0676">Redox-active center</keyword>
<protein>
    <recommendedName>
        <fullName evidence="18">Thiol:disulfide interchange protein DsbD</fullName>
        <ecNumber evidence="18">1.8.1.8</ecNumber>
    </recommendedName>
    <alternativeName>
        <fullName evidence="18">Protein-disulfide reductase</fullName>
        <shortName evidence="18">Disulfide reductase</shortName>
    </alternativeName>
</protein>
<keyword evidence="14 18" id="KW-1015">Disulfide bond</keyword>
<evidence type="ECO:0000313" key="20">
    <source>
        <dbReference type="EMBL" id="SEN36557.1"/>
    </source>
</evidence>
<evidence type="ECO:0000256" key="4">
    <source>
        <dbReference type="ARBA" id="ARBA00022475"/>
    </source>
</evidence>
<keyword evidence="7 18" id="KW-0732">Signal</keyword>
<evidence type="ECO:0000256" key="18">
    <source>
        <dbReference type="HAMAP-Rule" id="MF_00399"/>
    </source>
</evidence>
<dbReference type="AlphaFoldDB" id="A0A1H8FZ98"/>
<evidence type="ECO:0000256" key="2">
    <source>
        <dbReference type="ARBA" id="ARBA00007241"/>
    </source>
</evidence>
<evidence type="ECO:0000256" key="13">
    <source>
        <dbReference type="ARBA" id="ARBA00023136"/>
    </source>
</evidence>
<comment type="function">
    <text evidence="18">Required to facilitate the formation of correct disulfide bonds in some periplasmic proteins and for the assembly of the periplasmic c-type cytochromes. Acts by transferring electrons from cytoplasmic thioredoxin to the periplasm. This transfer involves a cascade of disulfide bond formation and reduction steps.</text>
</comment>
<evidence type="ECO:0000256" key="15">
    <source>
        <dbReference type="ARBA" id="ARBA00023284"/>
    </source>
</evidence>
<keyword evidence="4 18" id="KW-1003">Cell membrane</keyword>
<evidence type="ECO:0000256" key="17">
    <source>
        <dbReference type="ARBA" id="ARBA00047804"/>
    </source>
</evidence>
<evidence type="ECO:0000313" key="21">
    <source>
        <dbReference type="Proteomes" id="UP000199459"/>
    </source>
</evidence>
<evidence type="ECO:0000259" key="19">
    <source>
        <dbReference type="PROSITE" id="PS51352"/>
    </source>
</evidence>
<comment type="catalytic activity">
    <reaction evidence="17 18">
        <text>[protein]-dithiol + NADP(+) = [protein]-disulfide + NADPH + H(+)</text>
        <dbReference type="Rhea" id="RHEA:18753"/>
        <dbReference type="Rhea" id="RHEA-COMP:10593"/>
        <dbReference type="Rhea" id="RHEA-COMP:10594"/>
        <dbReference type="ChEBI" id="CHEBI:15378"/>
        <dbReference type="ChEBI" id="CHEBI:29950"/>
        <dbReference type="ChEBI" id="CHEBI:50058"/>
        <dbReference type="ChEBI" id="CHEBI:57783"/>
        <dbReference type="ChEBI" id="CHEBI:58349"/>
        <dbReference type="EC" id="1.8.1.8"/>
    </reaction>
</comment>
<dbReference type="NCBIfam" id="NF001419">
    <property type="entry name" value="PRK00293.1"/>
    <property type="match status" value="1"/>
</dbReference>
<dbReference type="EC" id="1.8.1.8" evidence="18"/>
<evidence type="ECO:0000256" key="9">
    <source>
        <dbReference type="ARBA" id="ARBA00022982"/>
    </source>
</evidence>
<dbReference type="InterPro" id="IPR036249">
    <property type="entry name" value="Thioredoxin-like_sf"/>
</dbReference>
<feature type="signal peptide" evidence="18">
    <location>
        <begin position="1"/>
        <end position="22"/>
    </location>
</feature>
<feature type="transmembrane region" description="Helical" evidence="18">
    <location>
        <begin position="480"/>
        <end position="500"/>
    </location>
</feature>
<dbReference type="Gene3D" id="3.40.30.10">
    <property type="entry name" value="Glutaredoxin"/>
    <property type="match status" value="1"/>
</dbReference>
<gene>
    <name evidence="18" type="primary">dsbD</name>
    <name evidence="20" type="ORF">SAMN05216325_11540</name>
</gene>
<evidence type="ECO:0000256" key="10">
    <source>
        <dbReference type="ARBA" id="ARBA00022989"/>
    </source>
</evidence>
<dbReference type="InterPro" id="IPR028250">
    <property type="entry name" value="DsbDN"/>
</dbReference>
<keyword evidence="3 18" id="KW-0813">Transport</keyword>
<keyword evidence="12 18" id="KW-0520">NAD</keyword>
<feature type="transmembrane region" description="Helical" evidence="18">
    <location>
        <begin position="270"/>
        <end position="293"/>
    </location>
</feature>
<feature type="transmembrane region" description="Helical" evidence="18">
    <location>
        <begin position="391"/>
        <end position="414"/>
    </location>
</feature>
<evidence type="ECO:0000256" key="8">
    <source>
        <dbReference type="ARBA" id="ARBA00022748"/>
    </source>
</evidence>
<evidence type="ECO:0000256" key="6">
    <source>
        <dbReference type="ARBA" id="ARBA00022692"/>
    </source>
</evidence>
<feature type="transmembrane region" description="Helical" evidence="18">
    <location>
        <begin position="450"/>
        <end position="468"/>
    </location>
</feature>
<feature type="transmembrane region" description="Helical" evidence="18">
    <location>
        <begin position="305"/>
        <end position="326"/>
    </location>
</feature>
<evidence type="ECO:0000256" key="1">
    <source>
        <dbReference type="ARBA" id="ARBA00004429"/>
    </source>
</evidence>
<dbReference type="GO" id="GO:0045454">
    <property type="term" value="P:cell redox homeostasis"/>
    <property type="evidence" value="ECO:0007669"/>
    <property type="project" value="TreeGrafter"/>
</dbReference>
<dbReference type="PANTHER" id="PTHR32234:SF0">
    <property type="entry name" value="THIOL:DISULFIDE INTERCHANGE PROTEIN DSBD"/>
    <property type="match status" value="1"/>
</dbReference>
<keyword evidence="10 18" id="KW-1133">Transmembrane helix</keyword>
<dbReference type="InterPro" id="IPR003834">
    <property type="entry name" value="Cyt_c_assmbl_TM_dom"/>
</dbReference>
<evidence type="ECO:0000256" key="5">
    <source>
        <dbReference type="ARBA" id="ARBA00022519"/>
    </source>
</evidence>
<dbReference type="EMBL" id="FOCP01000015">
    <property type="protein sequence ID" value="SEN36557.1"/>
    <property type="molecule type" value="Genomic_DNA"/>
</dbReference>
<dbReference type="SUPFAM" id="SSF52833">
    <property type="entry name" value="Thioredoxin-like"/>
    <property type="match status" value="1"/>
</dbReference>
<dbReference type="Gene3D" id="2.60.40.1250">
    <property type="entry name" value="Thiol:disulfide interchange protein DsbD, N-terminal domain"/>
    <property type="match status" value="1"/>
</dbReference>
<dbReference type="GO" id="GO:0009055">
    <property type="term" value="F:electron transfer activity"/>
    <property type="evidence" value="ECO:0007669"/>
    <property type="project" value="UniProtKB-UniRule"/>
</dbReference>
<proteinExistence type="inferred from homology"/>
<dbReference type="GO" id="GO:0017004">
    <property type="term" value="P:cytochrome complex assembly"/>
    <property type="evidence" value="ECO:0007669"/>
    <property type="project" value="UniProtKB-UniRule"/>
</dbReference>
<dbReference type="Proteomes" id="UP000199459">
    <property type="component" value="Unassembled WGS sequence"/>
</dbReference>
<dbReference type="Pfam" id="PF02683">
    <property type="entry name" value="DsbD_TM"/>
    <property type="match status" value="1"/>
</dbReference>
<feature type="domain" description="Thioredoxin" evidence="19">
    <location>
        <begin position="513"/>
        <end position="652"/>
    </location>
</feature>
<dbReference type="InterPro" id="IPR013766">
    <property type="entry name" value="Thioredoxin_domain"/>
</dbReference>
<name>A0A1H8FZ98_9PROT</name>
<feature type="transmembrane region" description="Helical" evidence="18">
    <location>
        <begin position="353"/>
        <end position="379"/>
    </location>
</feature>
<dbReference type="InterPro" id="IPR022910">
    <property type="entry name" value="Thiol_diS_interchange_DbsD"/>
</dbReference>
<dbReference type="PROSITE" id="PS51352">
    <property type="entry name" value="THIOREDOXIN_2"/>
    <property type="match status" value="1"/>
</dbReference>